<dbReference type="AlphaFoldDB" id="A0A410JS59"/>
<keyword evidence="3 6" id="KW-0732">Signal</keyword>
<dbReference type="InterPro" id="IPR011990">
    <property type="entry name" value="TPR-like_helical_dom_sf"/>
</dbReference>
<accession>A0A410JS59</accession>
<dbReference type="InterPro" id="IPR033985">
    <property type="entry name" value="SusD-like_N"/>
</dbReference>
<evidence type="ECO:0000259" key="8">
    <source>
        <dbReference type="Pfam" id="PF14322"/>
    </source>
</evidence>
<organism evidence="9 10">
    <name type="scientific">Ornithobacterium rhinotracheale</name>
    <dbReference type="NCBI Taxonomy" id="28251"/>
    <lineage>
        <taxon>Bacteria</taxon>
        <taxon>Pseudomonadati</taxon>
        <taxon>Bacteroidota</taxon>
        <taxon>Flavobacteriia</taxon>
        <taxon>Flavobacteriales</taxon>
        <taxon>Weeksellaceae</taxon>
        <taxon>Ornithobacterium</taxon>
    </lineage>
</organism>
<feature type="domain" description="SusD-like N-terminal" evidence="8">
    <location>
        <begin position="106"/>
        <end position="235"/>
    </location>
</feature>
<feature type="signal peptide" evidence="6">
    <location>
        <begin position="1"/>
        <end position="18"/>
    </location>
</feature>
<evidence type="ECO:0000313" key="9">
    <source>
        <dbReference type="EMBL" id="QAR31010.1"/>
    </source>
</evidence>
<evidence type="ECO:0000256" key="6">
    <source>
        <dbReference type="SAM" id="SignalP"/>
    </source>
</evidence>
<dbReference type="PROSITE" id="PS51257">
    <property type="entry name" value="PROKAR_LIPOPROTEIN"/>
    <property type="match status" value="1"/>
</dbReference>
<dbReference type="Pfam" id="PF07980">
    <property type="entry name" value="SusD_RagB"/>
    <property type="match status" value="1"/>
</dbReference>
<evidence type="ECO:0000256" key="3">
    <source>
        <dbReference type="ARBA" id="ARBA00022729"/>
    </source>
</evidence>
<dbReference type="InterPro" id="IPR012944">
    <property type="entry name" value="SusD_RagB_dom"/>
</dbReference>
<name>A0A410JS59_ORNRH</name>
<dbReference type="Gene3D" id="1.25.40.390">
    <property type="match status" value="1"/>
</dbReference>
<reference evidence="9 10" key="1">
    <citation type="submission" date="2019-01" db="EMBL/GenBank/DDBJ databases">
        <title>Whole Genome of Ornithobacterium rhinotracheale FARPER-174b.</title>
        <authorList>
            <person name="Tataje-Lavanda L.A."/>
            <person name="Montalvan A."/>
            <person name="Montesinos R."/>
            <person name="Zimic M."/>
            <person name="Fernandez-Sanchez M."/>
            <person name="Fernandez-Diaz M."/>
        </authorList>
    </citation>
    <scope>NUCLEOTIDE SEQUENCE [LARGE SCALE GENOMIC DNA]</scope>
    <source>
        <strain evidence="9 10">FARPER-174b</strain>
    </source>
</reference>
<evidence type="ECO:0000259" key="7">
    <source>
        <dbReference type="Pfam" id="PF07980"/>
    </source>
</evidence>
<evidence type="ECO:0000256" key="1">
    <source>
        <dbReference type="ARBA" id="ARBA00004442"/>
    </source>
</evidence>
<dbReference type="EMBL" id="CP035107">
    <property type="protein sequence ID" value="QAR31010.1"/>
    <property type="molecule type" value="Genomic_DNA"/>
</dbReference>
<protein>
    <submittedName>
        <fullName evidence="9">RagB/SusD family nutrient uptake outer membrane protein</fullName>
    </submittedName>
</protein>
<evidence type="ECO:0000256" key="5">
    <source>
        <dbReference type="ARBA" id="ARBA00023237"/>
    </source>
</evidence>
<keyword evidence="4" id="KW-0472">Membrane</keyword>
<dbReference type="Pfam" id="PF14322">
    <property type="entry name" value="SusD-like_3"/>
    <property type="match status" value="1"/>
</dbReference>
<dbReference type="OrthoDB" id="1100079at2"/>
<feature type="chain" id="PRO_5019142059" evidence="6">
    <location>
        <begin position="19"/>
        <end position="494"/>
    </location>
</feature>
<feature type="domain" description="RagB/SusD" evidence="7">
    <location>
        <begin position="369"/>
        <end position="493"/>
    </location>
</feature>
<comment type="subcellular location">
    <subcellularLocation>
        <location evidence="1">Cell outer membrane</location>
    </subcellularLocation>
</comment>
<proteinExistence type="inferred from homology"/>
<gene>
    <name evidence="9" type="ORF">EQP59_06505</name>
</gene>
<sequence>MKKKIYKGFLIGFAIALASCSSELDLEPQGNVSKEQISQDPTALDKAVNGLYYDLAITGSAGTSSHSDFGLYSLKVGADLLSNDVIQVKQQHLGFYYDYTGEVSSGYASSLVWRTLYSKIFVINGLVESIEKTGINEENKFAYGQLLALRAYSYFFLSRFYSKTYVGNENTLSVPAVYTTEDQSKGLPRATLKDLYTHILSDIETAIEKLDGYKAPSKVQIDQRAAKAIAADIYLETGDFAKAAEYAHQAKEGLSLAGKELYTSTGFSDINNPETIWGFDSNSSTISGRNYYATLFSQFDSTNEGYAGAARIYKSIDKRLYDAIKETDYRKEVFNGDSTIDYYYAAAGKLKKNIPPYANLKFKDPTLFQGDLLYIRASLLYFIEAEALARLGREAEARAVLFELVSKRDTAYQLSTQSGQDLIDEILLQKRIELWGEGYAWFDLKRNHLALVRDYPGSNHTFGKFNLPADSPKFLFQIPDFEISNNPAIVQNKY</sequence>
<dbReference type="RefSeq" id="WP_128501465.1">
    <property type="nucleotide sequence ID" value="NZ_CP035107.1"/>
</dbReference>
<evidence type="ECO:0000313" key="10">
    <source>
        <dbReference type="Proteomes" id="UP000287701"/>
    </source>
</evidence>
<comment type="similarity">
    <text evidence="2">Belongs to the SusD family.</text>
</comment>
<dbReference type="SUPFAM" id="SSF48452">
    <property type="entry name" value="TPR-like"/>
    <property type="match status" value="1"/>
</dbReference>
<evidence type="ECO:0000256" key="4">
    <source>
        <dbReference type="ARBA" id="ARBA00023136"/>
    </source>
</evidence>
<dbReference type="GO" id="GO:0009279">
    <property type="term" value="C:cell outer membrane"/>
    <property type="evidence" value="ECO:0007669"/>
    <property type="project" value="UniProtKB-SubCell"/>
</dbReference>
<evidence type="ECO:0000256" key="2">
    <source>
        <dbReference type="ARBA" id="ARBA00006275"/>
    </source>
</evidence>
<dbReference type="Proteomes" id="UP000287701">
    <property type="component" value="Chromosome"/>
</dbReference>
<keyword evidence="5" id="KW-0998">Cell outer membrane</keyword>